<dbReference type="AlphaFoldDB" id="A0A4Q0VLT4"/>
<sequence length="454" mass="50024">MRRIRNWERWGLAGLCLIIVAAIGLGWATHQRATTAQANTRTKVVFWHEMTGPAQQELLTLVKNFNHSQTKYEVVPEFEGNYNEAVQKIIDTHGTDASPAVFQSMDISTSQLHHTGYTTPVQKFIDEDHYPVQKIASGARAFYANKGVQLSMPFNTSQPVLYYNATLLKKYGITPPPVNPSYQDITRVATQLMTRSHKKVQGITVEIYGWLFEQFLANSGESLANREDGHAGTPTAVNFTGPAAVQTMQWIQTNLKRGSFVNYGAGANAVNNETASFLSGRLGMFLQSSATIGQLTKGNPDKLGITYYPHPDGQKANGVAIGGASLWISNDKTTHVQRGAWDFIKYLLTAKNQAAWQVATGYLALNKDSQKEPELQALYQKLPATKVPGEQLRAATPNNTNSGIFLQGLIQARILTQTAMEQIYQGSDPQKALATAQKSMNSYISNNNRSNGYS</sequence>
<dbReference type="Proteomes" id="UP000290602">
    <property type="component" value="Unassembled WGS sequence"/>
</dbReference>
<gene>
    <name evidence="6" type="ORF">DXH47_02355</name>
</gene>
<dbReference type="GO" id="GO:0055085">
    <property type="term" value="P:transmembrane transport"/>
    <property type="evidence" value="ECO:0007669"/>
    <property type="project" value="InterPro"/>
</dbReference>
<dbReference type="GO" id="GO:0030313">
    <property type="term" value="C:cell envelope"/>
    <property type="evidence" value="ECO:0007669"/>
    <property type="project" value="UniProtKB-SubCell"/>
</dbReference>
<evidence type="ECO:0000256" key="3">
    <source>
        <dbReference type="ARBA" id="ARBA00022448"/>
    </source>
</evidence>
<dbReference type="EMBL" id="QXIL01000003">
    <property type="protein sequence ID" value="RXI79588.1"/>
    <property type="molecule type" value="Genomic_DNA"/>
</dbReference>
<dbReference type="Pfam" id="PF13416">
    <property type="entry name" value="SBP_bac_8"/>
    <property type="match status" value="1"/>
</dbReference>
<dbReference type="InterPro" id="IPR050490">
    <property type="entry name" value="Bact_solute-bd_prot1"/>
</dbReference>
<keyword evidence="4" id="KW-0732">Signal</keyword>
<evidence type="ECO:0000256" key="2">
    <source>
        <dbReference type="ARBA" id="ARBA00008520"/>
    </source>
</evidence>
<dbReference type="PANTHER" id="PTHR43649:SF31">
    <property type="entry name" value="SN-GLYCEROL-3-PHOSPHATE-BINDING PERIPLASMIC PROTEIN UGPB"/>
    <property type="match status" value="1"/>
</dbReference>
<dbReference type="InterPro" id="IPR006059">
    <property type="entry name" value="SBP"/>
</dbReference>
<keyword evidence="7" id="KW-1185">Reference proteome</keyword>
<dbReference type="SUPFAM" id="SSF53850">
    <property type="entry name" value="Periplasmic binding protein-like II"/>
    <property type="match status" value="1"/>
</dbReference>
<dbReference type="RefSeq" id="WP_129031476.1">
    <property type="nucleotide sequence ID" value="NZ_QXIL01000003.1"/>
</dbReference>
<dbReference type="PANTHER" id="PTHR43649">
    <property type="entry name" value="ARABINOSE-BINDING PROTEIN-RELATED"/>
    <property type="match status" value="1"/>
</dbReference>
<organism evidence="6 7">
    <name type="scientific">Levilactobacillus suantsaii</name>
    <dbReference type="NCBI Taxonomy" id="2292255"/>
    <lineage>
        <taxon>Bacteria</taxon>
        <taxon>Bacillati</taxon>
        <taxon>Bacillota</taxon>
        <taxon>Bacilli</taxon>
        <taxon>Lactobacillales</taxon>
        <taxon>Lactobacillaceae</taxon>
        <taxon>Levilactobacillus</taxon>
    </lineage>
</organism>
<keyword evidence="3" id="KW-0813">Transport</keyword>
<dbReference type="CDD" id="cd14748">
    <property type="entry name" value="PBP2_UgpB"/>
    <property type="match status" value="1"/>
</dbReference>
<dbReference type="OrthoDB" id="9795467at2"/>
<proteinExistence type="inferred from homology"/>
<evidence type="ECO:0000256" key="1">
    <source>
        <dbReference type="ARBA" id="ARBA00004196"/>
    </source>
</evidence>
<evidence type="ECO:0000256" key="5">
    <source>
        <dbReference type="ARBA" id="ARBA00022764"/>
    </source>
</evidence>
<comment type="subcellular location">
    <subcellularLocation>
        <location evidence="1">Cell envelope</location>
    </subcellularLocation>
</comment>
<keyword evidence="5" id="KW-0574">Periplasm</keyword>
<dbReference type="Gene3D" id="3.40.190.10">
    <property type="entry name" value="Periplasmic binding protein-like II"/>
    <property type="match status" value="2"/>
</dbReference>
<evidence type="ECO:0000313" key="6">
    <source>
        <dbReference type="EMBL" id="RXI79588.1"/>
    </source>
</evidence>
<name>A0A4Q0VLT4_9LACO</name>
<accession>A0A4Q0VLT4</accession>
<protein>
    <submittedName>
        <fullName evidence="6">ABC transporter substrate-binding protein</fullName>
    </submittedName>
</protein>
<dbReference type="InterPro" id="IPR006061">
    <property type="entry name" value="SBP_1_CS"/>
</dbReference>
<evidence type="ECO:0000256" key="4">
    <source>
        <dbReference type="ARBA" id="ARBA00022729"/>
    </source>
</evidence>
<comment type="similarity">
    <text evidence="2">Belongs to the bacterial solute-binding protein 1 family.</text>
</comment>
<comment type="caution">
    <text evidence="6">The sequence shown here is derived from an EMBL/GenBank/DDBJ whole genome shotgun (WGS) entry which is preliminary data.</text>
</comment>
<reference evidence="6 7" key="1">
    <citation type="submission" date="2018-08" db="EMBL/GenBank/DDBJ databases">
        <title>Lactobacillus suantsai sp. nov., isolated from traditional fermented suan-tsai in Taiwan.</title>
        <authorList>
            <person name="Huang C.-H."/>
        </authorList>
    </citation>
    <scope>NUCLEOTIDE SEQUENCE [LARGE SCALE GENOMIC DNA]</scope>
    <source>
        <strain evidence="6 7">BCRC 12945</strain>
    </source>
</reference>
<evidence type="ECO:0000313" key="7">
    <source>
        <dbReference type="Proteomes" id="UP000290602"/>
    </source>
</evidence>
<dbReference type="PROSITE" id="PS01037">
    <property type="entry name" value="SBP_BACTERIAL_1"/>
    <property type="match status" value="1"/>
</dbReference>